<dbReference type="Proteomes" id="UP000076842">
    <property type="component" value="Unassembled WGS sequence"/>
</dbReference>
<protein>
    <submittedName>
        <fullName evidence="2">Uncharacterized protein</fullName>
    </submittedName>
</protein>
<evidence type="ECO:0000256" key="1">
    <source>
        <dbReference type="SAM" id="MobiDB-lite"/>
    </source>
</evidence>
<feature type="compositionally biased region" description="Pro residues" evidence="1">
    <location>
        <begin position="19"/>
        <end position="30"/>
    </location>
</feature>
<sequence length="415" mass="47088">MSTSSRRRLRRPERQPTPHTSPPEPNPPDRPSYWRARLDRMLGRSPEVDDAAVLIPPVPVDDDTSRQLPDGPIPDETDGEEQDTGDRVRRTVLRRVASHPELGRPLADNMVQLLRSGRTINELDGTLDELDGRANREHAEGEADTTGPNAQEEAMQTAERRSRPTWVPAPTNDYAGMEPLPKLQPPWDELRRKLRYVLNPPQGSTAKRRFHMQTMSDYSFVWYEAEGKGPNTVLVRRIVRPLYCDLAEGEDDTLMSIRPYIDYNESSKNLIETEEDRIATAIEWRARLAASAFRLSMMNMAHSGAQARMERWTMFSAAWRVRFGVVKVLLVGDKKERITMHEGWLCVLGLLWAGLVRVENTVWKRPRAIIGTTSGLIGVGVFIKIYGIQGGLAKLVEVKDNLIVLKDEVKARWGN</sequence>
<feature type="region of interest" description="Disordered" evidence="1">
    <location>
        <begin position="137"/>
        <end position="181"/>
    </location>
</feature>
<gene>
    <name evidence="2" type="ORF">CALCODRAFT_488486</name>
</gene>
<organism evidence="2 3">
    <name type="scientific">Calocera cornea HHB12733</name>
    <dbReference type="NCBI Taxonomy" id="1353952"/>
    <lineage>
        <taxon>Eukaryota</taxon>
        <taxon>Fungi</taxon>
        <taxon>Dikarya</taxon>
        <taxon>Basidiomycota</taxon>
        <taxon>Agaricomycotina</taxon>
        <taxon>Dacrymycetes</taxon>
        <taxon>Dacrymycetales</taxon>
        <taxon>Dacrymycetaceae</taxon>
        <taxon>Calocera</taxon>
    </lineage>
</organism>
<feature type="compositionally biased region" description="Acidic residues" evidence="1">
    <location>
        <begin position="73"/>
        <end position="83"/>
    </location>
</feature>
<feature type="region of interest" description="Disordered" evidence="1">
    <location>
        <begin position="1"/>
        <end position="88"/>
    </location>
</feature>
<accession>A0A165CFX6</accession>
<keyword evidence="3" id="KW-1185">Reference proteome</keyword>
<evidence type="ECO:0000313" key="3">
    <source>
        <dbReference type="Proteomes" id="UP000076842"/>
    </source>
</evidence>
<proteinExistence type="predicted"/>
<evidence type="ECO:0000313" key="2">
    <source>
        <dbReference type="EMBL" id="KZT50724.1"/>
    </source>
</evidence>
<name>A0A165CFX6_9BASI</name>
<reference evidence="2 3" key="1">
    <citation type="journal article" date="2016" name="Mol. Biol. Evol.">
        <title>Comparative Genomics of Early-Diverging Mushroom-Forming Fungi Provides Insights into the Origins of Lignocellulose Decay Capabilities.</title>
        <authorList>
            <person name="Nagy L.G."/>
            <person name="Riley R."/>
            <person name="Tritt A."/>
            <person name="Adam C."/>
            <person name="Daum C."/>
            <person name="Floudas D."/>
            <person name="Sun H."/>
            <person name="Yadav J.S."/>
            <person name="Pangilinan J."/>
            <person name="Larsson K.H."/>
            <person name="Matsuura K."/>
            <person name="Barry K."/>
            <person name="Labutti K."/>
            <person name="Kuo R."/>
            <person name="Ohm R.A."/>
            <person name="Bhattacharya S.S."/>
            <person name="Shirouzu T."/>
            <person name="Yoshinaga Y."/>
            <person name="Martin F.M."/>
            <person name="Grigoriev I.V."/>
            <person name="Hibbett D.S."/>
        </authorList>
    </citation>
    <scope>NUCLEOTIDE SEQUENCE [LARGE SCALE GENOMIC DNA]</scope>
    <source>
        <strain evidence="2 3">HHB12733</strain>
    </source>
</reference>
<dbReference type="AlphaFoldDB" id="A0A165CFX6"/>
<feature type="compositionally biased region" description="Basic residues" evidence="1">
    <location>
        <begin position="1"/>
        <end position="11"/>
    </location>
</feature>
<dbReference type="EMBL" id="KV424149">
    <property type="protein sequence ID" value="KZT50724.1"/>
    <property type="molecule type" value="Genomic_DNA"/>
</dbReference>
<dbReference type="InParanoid" id="A0A165CFX6"/>